<sequence length="190" mass="19110">MPQWKFAAPGGFLGRGPAAARAAGASGGADPQPEPAGPGGVPALAAAVLGACEPRCAAPCPLPALSRCRGAGSRGSRGARGAAGSGDAAAAAEWIRKGSFIHKPAHGWLHPDARVLGPGVSYVVRYMGCIEVLRSMRSLDFNTRTQVTSSCHHSGALQSRGLSSSAADRISTGDPASGSGPPARWSNPHI</sequence>
<name>A0A2J8QUY8_PANTR</name>
<feature type="compositionally biased region" description="Polar residues" evidence="1">
    <location>
        <begin position="150"/>
        <end position="166"/>
    </location>
</feature>
<organism evidence="3">
    <name type="scientific">Pan troglodytes</name>
    <name type="common">Chimpanzee</name>
    <dbReference type="NCBI Taxonomy" id="9598"/>
    <lineage>
        <taxon>Eukaryota</taxon>
        <taxon>Metazoa</taxon>
        <taxon>Chordata</taxon>
        <taxon>Craniata</taxon>
        <taxon>Vertebrata</taxon>
        <taxon>Euteleostomi</taxon>
        <taxon>Mammalia</taxon>
        <taxon>Eutheria</taxon>
        <taxon>Euarchontoglires</taxon>
        <taxon>Primates</taxon>
        <taxon>Haplorrhini</taxon>
        <taxon>Catarrhini</taxon>
        <taxon>Hominidae</taxon>
        <taxon>Pan</taxon>
    </lineage>
</organism>
<protein>
    <submittedName>
        <fullName evidence="3">SHC2 isoform 2</fullName>
    </submittedName>
</protein>
<dbReference type="PANTHER" id="PTHR10337">
    <property type="entry name" value="SHC TRANSFORMING PROTEIN"/>
    <property type="match status" value="1"/>
</dbReference>
<dbReference type="InterPro" id="IPR011993">
    <property type="entry name" value="PH-like_dom_sf"/>
</dbReference>
<evidence type="ECO:0000313" key="3">
    <source>
        <dbReference type="EMBL" id="PNJ00074.1"/>
    </source>
</evidence>
<evidence type="ECO:0000256" key="1">
    <source>
        <dbReference type="SAM" id="MobiDB-lite"/>
    </source>
</evidence>
<dbReference type="InterPro" id="IPR006019">
    <property type="entry name" value="PID_Shc-like"/>
</dbReference>
<feature type="region of interest" description="Disordered" evidence="1">
    <location>
        <begin position="17"/>
        <end position="39"/>
    </location>
</feature>
<dbReference type="InterPro" id="IPR051235">
    <property type="entry name" value="CEP152/SHC-Transforming"/>
</dbReference>
<evidence type="ECO:0000259" key="2">
    <source>
        <dbReference type="PROSITE" id="PS01179"/>
    </source>
</evidence>
<dbReference type="PANTHER" id="PTHR10337:SF5">
    <property type="entry name" value="SHC-TRANSFORMING PROTEIN 2"/>
    <property type="match status" value="1"/>
</dbReference>
<dbReference type="PROSITE" id="PS01179">
    <property type="entry name" value="PID"/>
    <property type="match status" value="1"/>
</dbReference>
<dbReference type="SUPFAM" id="SSF50729">
    <property type="entry name" value="PH domain-like"/>
    <property type="match status" value="1"/>
</dbReference>
<gene>
    <name evidence="3" type="ORF">CK820_G0013730</name>
</gene>
<dbReference type="EMBL" id="NBAG03000012">
    <property type="protein sequence ID" value="PNJ00074.1"/>
    <property type="molecule type" value="Genomic_DNA"/>
</dbReference>
<dbReference type="Pfam" id="PF00640">
    <property type="entry name" value="PID"/>
    <property type="match status" value="1"/>
</dbReference>
<dbReference type="GO" id="GO:0035556">
    <property type="term" value="P:intracellular signal transduction"/>
    <property type="evidence" value="ECO:0007669"/>
    <property type="project" value="InterPro"/>
</dbReference>
<reference evidence="3" key="1">
    <citation type="submission" date="2017-12" db="EMBL/GenBank/DDBJ databases">
        <title>High-resolution comparative analysis of great ape genomes.</title>
        <authorList>
            <person name="Pollen A."/>
            <person name="Hastie A."/>
            <person name="Hormozdiari F."/>
            <person name="Dougherty M."/>
            <person name="Liu R."/>
            <person name="Chaisson M."/>
            <person name="Hoppe E."/>
            <person name="Hill C."/>
            <person name="Pang A."/>
            <person name="Hillier L."/>
            <person name="Baker C."/>
            <person name="Armstrong J."/>
            <person name="Shendure J."/>
            <person name="Paten B."/>
            <person name="Wilson R."/>
            <person name="Chao H."/>
            <person name="Schneider V."/>
            <person name="Ventura M."/>
            <person name="Kronenberg Z."/>
            <person name="Murali S."/>
            <person name="Gordon D."/>
            <person name="Cantsilieris S."/>
            <person name="Munson K."/>
            <person name="Nelson B."/>
            <person name="Raja A."/>
            <person name="Underwood J."/>
            <person name="Diekhans M."/>
            <person name="Fiddes I."/>
            <person name="Haussler D."/>
            <person name="Eichler E."/>
        </authorList>
    </citation>
    <scope>NUCLEOTIDE SEQUENCE [LARGE SCALE GENOMIC DNA]</scope>
    <source>
        <strain evidence="3">Yerkes chimp pedigree #C0471</strain>
    </source>
</reference>
<dbReference type="PRINTS" id="PR00629">
    <property type="entry name" value="SHCPIDOMAIN"/>
</dbReference>
<comment type="caution">
    <text evidence="3">The sequence shown here is derived from an EMBL/GenBank/DDBJ whole genome shotgun (WGS) entry which is preliminary data.</text>
</comment>
<dbReference type="InterPro" id="IPR006020">
    <property type="entry name" value="PTB/PI_dom"/>
</dbReference>
<dbReference type="Gene3D" id="2.30.29.30">
    <property type="entry name" value="Pleckstrin-homology domain (PH domain)/Phosphotyrosine-binding domain (PTB)"/>
    <property type="match status" value="1"/>
</dbReference>
<proteinExistence type="predicted"/>
<accession>A0A2J8QUY8</accession>
<feature type="region of interest" description="Disordered" evidence="1">
    <location>
        <begin position="150"/>
        <end position="190"/>
    </location>
</feature>
<dbReference type="AlphaFoldDB" id="A0A2J8QUY8"/>
<feature type="domain" description="PID" evidence="2">
    <location>
        <begin position="116"/>
        <end position="148"/>
    </location>
</feature>